<accession>A0AAN7LYS5</accession>
<evidence type="ECO:0000313" key="7">
    <source>
        <dbReference type="EMBL" id="KAK4794979.1"/>
    </source>
</evidence>
<evidence type="ECO:0000256" key="2">
    <source>
        <dbReference type="ARBA" id="ARBA00023015"/>
    </source>
</evidence>
<dbReference type="SMART" id="SM00353">
    <property type="entry name" value="HLH"/>
    <property type="match status" value="1"/>
</dbReference>
<dbReference type="GO" id="GO:0005634">
    <property type="term" value="C:nucleus"/>
    <property type="evidence" value="ECO:0007669"/>
    <property type="project" value="UniProtKB-SubCell"/>
</dbReference>
<feature type="region of interest" description="Disordered" evidence="5">
    <location>
        <begin position="92"/>
        <end position="131"/>
    </location>
</feature>
<dbReference type="CDD" id="cd11445">
    <property type="entry name" value="bHLH_AtPIF_like"/>
    <property type="match status" value="1"/>
</dbReference>
<reference evidence="7 8" key="1">
    <citation type="journal article" date="2023" name="Hortic Res">
        <title>Pangenome of water caltrop reveals structural variations and asymmetric subgenome divergence after allopolyploidization.</title>
        <authorList>
            <person name="Zhang X."/>
            <person name="Chen Y."/>
            <person name="Wang L."/>
            <person name="Yuan Y."/>
            <person name="Fang M."/>
            <person name="Shi L."/>
            <person name="Lu R."/>
            <person name="Comes H.P."/>
            <person name="Ma Y."/>
            <person name="Chen Y."/>
            <person name="Huang G."/>
            <person name="Zhou Y."/>
            <person name="Zheng Z."/>
            <person name="Qiu Y."/>
        </authorList>
    </citation>
    <scope>NUCLEOTIDE SEQUENCE [LARGE SCALE GENOMIC DNA]</scope>
    <source>
        <strain evidence="7">F231</strain>
    </source>
</reference>
<dbReference type="GO" id="GO:0010017">
    <property type="term" value="P:red or far-red light signaling pathway"/>
    <property type="evidence" value="ECO:0007669"/>
    <property type="project" value="UniProtKB-ARBA"/>
</dbReference>
<dbReference type="PANTHER" id="PTHR46807:SF7">
    <property type="entry name" value="BHLH DOMAIN-CONTAINING PROTEIN"/>
    <property type="match status" value="1"/>
</dbReference>
<dbReference type="InterPro" id="IPR047265">
    <property type="entry name" value="PIF1-like_bHLH"/>
</dbReference>
<organism evidence="7 8">
    <name type="scientific">Trapa natans</name>
    <name type="common">Water chestnut</name>
    <dbReference type="NCBI Taxonomy" id="22666"/>
    <lineage>
        <taxon>Eukaryota</taxon>
        <taxon>Viridiplantae</taxon>
        <taxon>Streptophyta</taxon>
        <taxon>Embryophyta</taxon>
        <taxon>Tracheophyta</taxon>
        <taxon>Spermatophyta</taxon>
        <taxon>Magnoliopsida</taxon>
        <taxon>eudicotyledons</taxon>
        <taxon>Gunneridae</taxon>
        <taxon>Pentapetalae</taxon>
        <taxon>rosids</taxon>
        <taxon>malvids</taxon>
        <taxon>Myrtales</taxon>
        <taxon>Lythraceae</taxon>
        <taxon>Trapa</taxon>
    </lineage>
</organism>
<dbReference type="FunFam" id="4.10.280.10:FF:000004">
    <property type="entry name" value="Basic helix-loop-helix transcription factor"/>
    <property type="match status" value="1"/>
</dbReference>
<feature type="region of interest" description="Disordered" evidence="5">
    <location>
        <begin position="310"/>
        <end position="390"/>
    </location>
</feature>
<feature type="compositionally biased region" description="Basic and acidic residues" evidence="5">
    <location>
        <begin position="378"/>
        <end position="389"/>
    </location>
</feature>
<dbReference type="InterPro" id="IPR036638">
    <property type="entry name" value="HLH_DNA-bd_sf"/>
</dbReference>
<dbReference type="GO" id="GO:0003700">
    <property type="term" value="F:DNA-binding transcription factor activity"/>
    <property type="evidence" value="ECO:0007669"/>
    <property type="project" value="InterPro"/>
</dbReference>
<dbReference type="InterPro" id="IPR044273">
    <property type="entry name" value="PIF3-like"/>
</dbReference>
<proteinExistence type="predicted"/>
<evidence type="ECO:0000256" key="3">
    <source>
        <dbReference type="ARBA" id="ARBA00023163"/>
    </source>
</evidence>
<comment type="caution">
    <text evidence="7">The sequence shown here is derived from an EMBL/GenBank/DDBJ whole genome shotgun (WGS) entry which is preliminary data.</text>
</comment>
<keyword evidence="2" id="KW-0805">Transcription regulation</keyword>
<name>A0AAN7LYS5_TRANT</name>
<dbReference type="PANTHER" id="PTHR46807">
    <property type="entry name" value="TRANSCRIPTION FACTOR PIF3"/>
    <property type="match status" value="1"/>
</dbReference>
<keyword evidence="4" id="KW-0539">Nucleus</keyword>
<keyword evidence="8" id="KW-1185">Reference proteome</keyword>
<dbReference type="SUPFAM" id="SSF47459">
    <property type="entry name" value="HLH, helix-loop-helix DNA-binding domain"/>
    <property type="match status" value="1"/>
</dbReference>
<protein>
    <recommendedName>
        <fullName evidence="6">BHLH domain-containing protein</fullName>
    </recommendedName>
</protein>
<dbReference type="Pfam" id="PF00010">
    <property type="entry name" value="HLH"/>
    <property type="match status" value="1"/>
</dbReference>
<comment type="subcellular location">
    <subcellularLocation>
        <location evidence="1">Nucleus</location>
    </subcellularLocation>
</comment>
<dbReference type="EMBL" id="JAXQNO010000007">
    <property type="protein sequence ID" value="KAK4794979.1"/>
    <property type="molecule type" value="Genomic_DNA"/>
</dbReference>
<evidence type="ECO:0000256" key="4">
    <source>
        <dbReference type="ARBA" id="ARBA00023242"/>
    </source>
</evidence>
<dbReference type="Proteomes" id="UP001346149">
    <property type="component" value="Unassembled WGS sequence"/>
</dbReference>
<dbReference type="InterPro" id="IPR011598">
    <property type="entry name" value="bHLH_dom"/>
</dbReference>
<dbReference type="AlphaFoldDB" id="A0AAN7LYS5"/>
<evidence type="ECO:0000313" key="8">
    <source>
        <dbReference type="Proteomes" id="UP001346149"/>
    </source>
</evidence>
<evidence type="ECO:0000259" key="6">
    <source>
        <dbReference type="PROSITE" id="PS50888"/>
    </source>
</evidence>
<dbReference type="Gene3D" id="4.10.280.10">
    <property type="entry name" value="Helix-loop-helix DNA-binding domain"/>
    <property type="match status" value="1"/>
</dbReference>
<gene>
    <name evidence="7" type="ORF">SAY86_012973</name>
</gene>
<feature type="compositionally biased region" description="Basic and acidic residues" evidence="5">
    <location>
        <begin position="105"/>
        <end position="114"/>
    </location>
</feature>
<keyword evidence="3" id="KW-0804">Transcription</keyword>
<sequence>MATGSRAFSHQFLRSMARLQVHSFFLEGTPIVVQLYRERKRSSVPSSVIIMNPCIPDWNFECDPSFTNQKKSSTPNDELVELLWHNGQVVMQSQNPRRPGSNHLESGHVPEKHGTTHHQQNPVQGDGGVDHSNINSSILIQGCETAPWIQYPIEDSFEKEFCSPFFTELPSPCPLETDKPITAVPNQQSNGEHSFGHESSRENHILPPLVPFPGSAIQQNHVQTKVANFSQFFRPIKGDLRHSNDHIGGAGDAREVSGMTVGSSHCGSNQVVLNDPDFSRLSSNGTGTMGFFPENNIPRVVPQAEGKKTEIIEPAVTSSSDGSGSSFGGTQKNSVNTHNLKRKGQDVEDSEDQSEAAELESSLGKKTSQRSGSTRRSRAAEVHNLSERRRRDRINKKMRALQELIPHCNKTDKASMLDEAIEYLKSLQLQLQMMWMGNGMATPMLFPGMQSYMSPMGIAMGAHSLASVQNMRPARVPVVDHQAMSMTPMNQNALPQVPSLNAVNFQNQMQNQSLPEQFVRYMGMQQLQAAASQPMNMLRFGPQALQNPQMSAVPGMTAAQLSGVIPTDDAWGGKMNPYESNFRNLVILSFPKLDIINAVTINFGINFTNDHIPFGPKASSSPIISPPRVTTPDRLFTHFALCHWVRASRPDDPIRVRIFYRFTFGWKGKLTRPN</sequence>
<evidence type="ECO:0000256" key="1">
    <source>
        <dbReference type="ARBA" id="ARBA00004123"/>
    </source>
</evidence>
<dbReference type="GO" id="GO:0046983">
    <property type="term" value="F:protein dimerization activity"/>
    <property type="evidence" value="ECO:0007669"/>
    <property type="project" value="InterPro"/>
</dbReference>
<evidence type="ECO:0000256" key="5">
    <source>
        <dbReference type="SAM" id="MobiDB-lite"/>
    </source>
</evidence>
<dbReference type="PROSITE" id="PS50888">
    <property type="entry name" value="BHLH"/>
    <property type="match status" value="1"/>
</dbReference>
<feature type="compositionally biased region" description="Acidic residues" evidence="5">
    <location>
        <begin position="347"/>
        <end position="358"/>
    </location>
</feature>
<feature type="domain" description="BHLH" evidence="6">
    <location>
        <begin position="378"/>
        <end position="427"/>
    </location>
</feature>